<feature type="region of interest" description="Disordered" evidence="1">
    <location>
        <begin position="535"/>
        <end position="563"/>
    </location>
</feature>
<dbReference type="InterPro" id="IPR040031">
    <property type="entry name" value="Codanin-1"/>
</dbReference>
<dbReference type="InParanoid" id="E4X349"/>
<dbReference type="PANTHER" id="PTHR28678">
    <property type="entry name" value="CODANIN-1"/>
    <property type="match status" value="1"/>
</dbReference>
<evidence type="ECO:0000259" key="2">
    <source>
        <dbReference type="Pfam" id="PF15296"/>
    </source>
</evidence>
<dbReference type="InterPro" id="IPR028171">
    <property type="entry name" value="Codanin-1_C"/>
</dbReference>
<feature type="compositionally biased region" description="Polar residues" evidence="1">
    <location>
        <begin position="458"/>
        <end position="468"/>
    </location>
</feature>
<evidence type="ECO:0000313" key="4">
    <source>
        <dbReference type="Proteomes" id="UP000001307"/>
    </source>
</evidence>
<feature type="region of interest" description="Disordered" evidence="1">
    <location>
        <begin position="155"/>
        <end position="183"/>
    </location>
</feature>
<keyword evidence="4" id="KW-1185">Reference proteome</keyword>
<feature type="region of interest" description="Disordered" evidence="1">
    <location>
        <begin position="456"/>
        <end position="494"/>
    </location>
</feature>
<protein>
    <recommendedName>
        <fullName evidence="2">Codanin-1 C-terminal domain-containing protein</fullName>
    </recommendedName>
</protein>
<organism evidence="3">
    <name type="scientific">Oikopleura dioica</name>
    <name type="common">Tunicate</name>
    <dbReference type="NCBI Taxonomy" id="34765"/>
    <lineage>
        <taxon>Eukaryota</taxon>
        <taxon>Metazoa</taxon>
        <taxon>Chordata</taxon>
        <taxon>Tunicata</taxon>
        <taxon>Appendicularia</taxon>
        <taxon>Copelata</taxon>
        <taxon>Oikopleuridae</taxon>
        <taxon>Oikopleura</taxon>
    </lineage>
</organism>
<feature type="domain" description="Codanin-1 C-terminal" evidence="2">
    <location>
        <begin position="1150"/>
        <end position="1222"/>
    </location>
</feature>
<evidence type="ECO:0000256" key="1">
    <source>
        <dbReference type="SAM" id="MobiDB-lite"/>
    </source>
</evidence>
<reference evidence="3" key="1">
    <citation type="journal article" date="2010" name="Science">
        <title>Plasticity of animal genome architecture unmasked by rapid evolution of a pelagic tunicate.</title>
        <authorList>
            <person name="Denoeud F."/>
            <person name="Henriet S."/>
            <person name="Mungpakdee S."/>
            <person name="Aury J.M."/>
            <person name="Da Silva C."/>
            <person name="Brinkmann H."/>
            <person name="Mikhaleva J."/>
            <person name="Olsen L.C."/>
            <person name="Jubin C."/>
            <person name="Canestro C."/>
            <person name="Bouquet J.M."/>
            <person name="Danks G."/>
            <person name="Poulain J."/>
            <person name="Campsteijn C."/>
            <person name="Adamski M."/>
            <person name="Cross I."/>
            <person name="Yadetie F."/>
            <person name="Muffato M."/>
            <person name="Louis A."/>
            <person name="Butcher S."/>
            <person name="Tsagkogeorga G."/>
            <person name="Konrad A."/>
            <person name="Singh S."/>
            <person name="Jensen M.F."/>
            <person name="Cong E.H."/>
            <person name="Eikeseth-Otteraa H."/>
            <person name="Noel B."/>
            <person name="Anthouard V."/>
            <person name="Porcel B.M."/>
            <person name="Kachouri-Lafond R."/>
            <person name="Nishino A."/>
            <person name="Ugolini M."/>
            <person name="Chourrout P."/>
            <person name="Nishida H."/>
            <person name="Aasland R."/>
            <person name="Huzurbazar S."/>
            <person name="Westhof E."/>
            <person name="Delsuc F."/>
            <person name="Lehrach H."/>
            <person name="Reinhardt R."/>
            <person name="Weissenbach J."/>
            <person name="Roy S.W."/>
            <person name="Artiguenave F."/>
            <person name="Postlethwait J.H."/>
            <person name="Manak J.R."/>
            <person name="Thompson E.M."/>
            <person name="Jaillon O."/>
            <person name="Du Pasquier L."/>
            <person name="Boudinot P."/>
            <person name="Liberles D.A."/>
            <person name="Volff J.N."/>
            <person name="Philippe H."/>
            <person name="Lenhard B."/>
            <person name="Roest Crollius H."/>
            <person name="Wincker P."/>
            <person name="Chourrout D."/>
        </authorList>
    </citation>
    <scope>NUCLEOTIDE SEQUENCE [LARGE SCALE GENOMIC DNA]</scope>
</reference>
<feature type="compositionally biased region" description="Polar residues" evidence="1">
    <location>
        <begin position="541"/>
        <end position="552"/>
    </location>
</feature>
<feature type="compositionally biased region" description="Polar residues" evidence="1">
    <location>
        <begin position="78"/>
        <end position="88"/>
    </location>
</feature>
<evidence type="ECO:0000313" key="3">
    <source>
        <dbReference type="EMBL" id="CBY18053.1"/>
    </source>
</evidence>
<dbReference type="PANTHER" id="PTHR28678:SF1">
    <property type="entry name" value="CODANIN-1"/>
    <property type="match status" value="1"/>
</dbReference>
<feature type="compositionally biased region" description="Polar residues" evidence="1">
    <location>
        <begin position="161"/>
        <end position="172"/>
    </location>
</feature>
<proteinExistence type="predicted"/>
<dbReference type="Proteomes" id="UP000001307">
    <property type="component" value="Unassembled WGS sequence"/>
</dbReference>
<dbReference type="EMBL" id="FN653023">
    <property type="protein sequence ID" value="CBY18053.1"/>
    <property type="molecule type" value="Genomic_DNA"/>
</dbReference>
<gene>
    <name evidence="3" type="ORF">GSOID_T00017688001</name>
</gene>
<sequence length="1490" mass="166922">MASVGIKEIVRQAKDRSLSENENILVSSYISRIIQNAWNGIEKAESKPTKPLTENSSLNISNNLPDISKISPIPFHYNKSNKGRSSPKASPRGPRVSSPLKQARKTGGNVWPKLNGSVTESVSLSEFIVTKKTKNKKHERKSVPLKTTAMRAMSFGDSPEKTCTNSSLSSTPDRFVPSELPPSSLDPLNHERQLILQIRGAQSEAKEAKMELILPKKETAPIEVCSCHGCFVQTLVQTPVKVSTDGDRMIYSIVKIYVEYLKSSIKLSFIATLQSTLSFFITKDNALLSSVDLSLLDPDCVVNTVEDIFLLVLYVISDLPQTILAVFTPCTARALTRKIQMVDSSSNATIKDKLRNLTSSLAKVTSEHDNSILGNSKKYVFRHLLKPSTVDHDQLQKKENFLNTETFAALRKQRDEIFHIFRIWQKNHSDPDWNCDLHIGSRIRCLVHSISPIPFHYNKSNKGRSSPKASPRGPRVSSPLKQARKTGGNVWPKLNGSVTESVSLSEFIVTKKTKNKKHERKSVPLKTTAMRAMSFGDSPEKTCTNSSLSSTPDRFVPSELPPSSLDPLNHERQLILQIRGAQSEAKEAKMELILPKKETAPIEVCSCHGCFVQTLVQTPVKVSTDGDRMIYSIVKIYVEYLKSSIKLSFIATLQSTLSFFITKDNALLSSVDLSLLDPDCVVNTVEDIFLLVLYVISDLPQTILAIFTPCTARALTRKIQMVDSSSNATIKDKLRNLTSSLAKVTSEHDNSILGNSKKYVFRHLLKPSTVDHDQLQKKENFLNTETFAALRKQRDEIFHIFRIWQKNHSDPDWNCDLHIGSRIRCLVHSVNVSGNTTAFSRLFMLILLDSFIEQQTESSPSPDCSLNSSQLDLFKLISDFDVMTLVKEGNARKLAVLEQRFYQNSKMNMSKQATSADNQEDGSFFPGSQSFFQSFLVISGCARLHCHLLDLMFDSLGKMIGQIKHLDFDDTECPLRGAIYESRVAHLISKFCGYLYFLPYRDSHVHENLACRPYRSAPVDFCRLLKSQTDARKLLLILNVTAAFISQTQSAETTTSHVHLLEFCELKSWCHHTSQTSSGTDMFAAAIRHNSSVVTQALPISLYQASDVEGRRQSLPACSELGVEEFIILCPELARINKPRNGSLGAKVEKRRRVETRILKPQVKVDPKSVKTQLEDAFFKANPASLKRATEFVIERVTSNCVKHFRNKVIPDTLRDFNTKVKDHFNATPSDAEDDVIATAFINTIVEKCLKACLETCLSESVPFCEKNSKEAMPPILGTDVPSAAVVFAVKITERDTKAKTAAWFKEKVPIIVNRDGKTAFERSRTNRVQQKTYQISNDAYKPHFEVLSSLREFILREQLGQSDESAQIKSLGELLPLLLESIPSMDGGSIKTASFLLTQVVFIALRFPNQDFSLFLSFLTSELVESLSFIPSSVLLCALLEPYALDPNPVSTQNFKFFLKSVPGWYTVDIEAALESFPPEITVFVQRCL</sequence>
<dbReference type="GO" id="GO:0005634">
    <property type="term" value="C:nucleus"/>
    <property type="evidence" value="ECO:0007669"/>
    <property type="project" value="TreeGrafter"/>
</dbReference>
<dbReference type="OrthoDB" id="20982at2759"/>
<accession>E4X349</accession>
<name>E4X349_OIKDI</name>
<feature type="region of interest" description="Disordered" evidence="1">
    <location>
        <begin position="71"/>
        <end position="114"/>
    </location>
</feature>
<dbReference type="GO" id="GO:0006325">
    <property type="term" value="P:chromatin organization"/>
    <property type="evidence" value="ECO:0007669"/>
    <property type="project" value="TreeGrafter"/>
</dbReference>
<dbReference type="Pfam" id="PF15296">
    <property type="entry name" value="Codanin-1_C"/>
    <property type="match status" value="1"/>
</dbReference>